<feature type="compositionally biased region" description="Low complexity" evidence="1">
    <location>
        <begin position="532"/>
        <end position="553"/>
    </location>
</feature>
<feature type="compositionally biased region" description="Acidic residues" evidence="1">
    <location>
        <begin position="276"/>
        <end position="290"/>
    </location>
</feature>
<feature type="compositionally biased region" description="Low complexity" evidence="1">
    <location>
        <begin position="237"/>
        <end position="246"/>
    </location>
</feature>
<feature type="region of interest" description="Disordered" evidence="1">
    <location>
        <begin position="532"/>
        <end position="565"/>
    </location>
</feature>
<dbReference type="InterPro" id="IPR019622">
    <property type="entry name" value="Rrn9_dom"/>
</dbReference>
<dbReference type="Pfam" id="PF10680">
    <property type="entry name" value="RRN9"/>
    <property type="match status" value="1"/>
</dbReference>
<feature type="region of interest" description="Disordered" evidence="1">
    <location>
        <begin position="593"/>
        <end position="625"/>
    </location>
</feature>
<feature type="region of interest" description="Disordered" evidence="1">
    <location>
        <begin position="330"/>
        <end position="394"/>
    </location>
</feature>
<evidence type="ECO:0000259" key="2">
    <source>
        <dbReference type="SMART" id="SM00355"/>
    </source>
</evidence>
<dbReference type="InterPro" id="IPR013087">
    <property type="entry name" value="Znf_C2H2_type"/>
</dbReference>
<organism evidence="3 4">
    <name type="scientific">Polychaeton citri CBS 116435</name>
    <dbReference type="NCBI Taxonomy" id="1314669"/>
    <lineage>
        <taxon>Eukaryota</taxon>
        <taxon>Fungi</taxon>
        <taxon>Dikarya</taxon>
        <taxon>Ascomycota</taxon>
        <taxon>Pezizomycotina</taxon>
        <taxon>Dothideomycetes</taxon>
        <taxon>Dothideomycetidae</taxon>
        <taxon>Capnodiales</taxon>
        <taxon>Capnodiaceae</taxon>
        <taxon>Polychaeton</taxon>
    </lineage>
</organism>
<feature type="region of interest" description="Disordered" evidence="1">
    <location>
        <begin position="122"/>
        <end position="141"/>
    </location>
</feature>
<feature type="domain" description="C2H2-type" evidence="2">
    <location>
        <begin position="564"/>
        <end position="592"/>
    </location>
</feature>
<feature type="region of interest" description="Disordered" evidence="1">
    <location>
        <begin position="1"/>
        <end position="83"/>
    </location>
</feature>
<keyword evidence="4" id="KW-1185">Reference proteome</keyword>
<proteinExistence type="predicted"/>
<feature type="compositionally biased region" description="Basic residues" evidence="1">
    <location>
        <begin position="337"/>
        <end position="350"/>
    </location>
</feature>
<feature type="domain" description="C2H2-type" evidence="2">
    <location>
        <begin position="493"/>
        <end position="521"/>
    </location>
</feature>
<dbReference type="OrthoDB" id="5412288at2759"/>
<feature type="compositionally biased region" description="Low complexity" evidence="1">
    <location>
        <begin position="50"/>
        <end position="59"/>
    </location>
</feature>
<feature type="compositionally biased region" description="Low complexity" evidence="1">
    <location>
        <begin position="122"/>
        <end position="138"/>
    </location>
</feature>
<name>A0A9P4PZ41_9PEZI</name>
<evidence type="ECO:0000313" key="4">
    <source>
        <dbReference type="Proteomes" id="UP000799441"/>
    </source>
</evidence>
<sequence length="653" mass="73197">MSTTSDNAYAVPGSDELEGEPHVPYEPPGIPSSILGVVNSTSQARQDTLSEGSSHTSHNSHSDSVEDEEDRENRWRGPDSTWRYHTRDERSLVASLDQQQADDLSTHLYNTHALKRRMYDPSLNLTSSRPPSLRPWSSKQKWMRRNSDGAIPWHPSKEWASWPLKPDEVPRSNEAFGRQGQDLEFDQEAITRIERWYPSKYLEEELVALMLRRAKEQFLTRKWEVPLTMKERRTRSRSSGDSSLVRQRSDESIASVISTDGERAASAEYHQQVGDELADDDDDDDEEEESYSFPSFLTDDDQAHAVLKRSVRHIISTFDDLLTGLHKSRVGQAATKKATKRSRSLSRKAKISSSRNVFEKCPLSSDEDDNASSSSASLPGSPRKRQRLDGPKTPILGTRDWSEVLGIAALVGWDQVIIDRTAKRCSSLFGEEIAFRVLPETKPKAFGSKVAEYIPSRLPDIPSNLDFDASDDEDEQQHVNAATSVANLRPQGLYCPNPACPKHNTPFAQRFRLREHLKRVHKYTPEMVSSLESELVLEQSPSSRSPSMQPASPDNEAQAPPDPLICPIGGCSKPSKVYPQVRRLAEHLRRTHGINPKVDGWPAGGNKDSEEAMASGSQGNDIESKENMVGAVHNDGFLEQITIRMPNKKQENG</sequence>
<reference evidence="3" key="1">
    <citation type="journal article" date="2020" name="Stud. Mycol.">
        <title>101 Dothideomycetes genomes: a test case for predicting lifestyles and emergence of pathogens.</title>
        <authorList>
            <person name="Haridas S."/>
            <person name="Albert R."/>
            <person name="Binder M."/>
            <person name="Bloem J."/>
            <person name="Labutti K."/>
            <person name="Salamov A."/>
            <person name="Andreopoulos B."/>
            <person name="Baker S."/>
            <person name="Barry K."/>
            <person name="Bills G."/>
            <person name="Bluhm B."/>
            <person name="Cannon C."/>
            <person name="Castanera R."/>
            <person name="Culley D."/>
            <person name="Daum C."/>
            <person name="Ezra D."/>
            <person name="Gonzalez J."/>
            <person name="Henrissat B."/>
            <person name="Kuo A."/>
            <person name="Liang C."/>
            <person name="Lipzen A."/>
            <person name="Lutzoni F."/>
            <person name="Magnuson J."/>
            <person name="Mondo S."/>
            <person name="Nolan M."/>
            <person name="Ohm R."/>
            <person name="Pangilinan J."/>
            <person name="Park H.-J."/>
            <person name="Ramirez L."/>
            <person name="Alfaro M."/>
            <person name="Sun H."/>
            <person name="Tritt A."/>
            <person name="Yoshinaga Y."/>
            <person name="Zwiers L.-H."/>
            <person name="Turgeon B."/>
            <person name="Goodwin S."/>
            <person name="Spatafora J."/>
            <person name="Crous P."/>
            <person name="Grigoriev I."/>
        </authorList>
    </citation>
    <scope>NUCLEOTIDE SEQUENCE</scope>
    <source>
        <strain evidence="3">CBS 116435</strain>
    </source>
</reference>
<gene>
    <name evidence="3" type="ORF">K431DRAFT_288404</name>
</gene>
<evidence type="ECO:0000313" key="3">
    <source>
        <dbReference type="EMBL" id="KAF2717618.1"/>
    </source>
</evidence>
<accession>A0A9P4PZ41</accession>
<dbReference type="EMBL" id="MU003840">
    <property type="protein sequence ID" value="KAF2717618.1"/>
    <property type="molecule type" value="Genomic_DNA"/>
</dbReference>
<dbReference type="SMART" id="SM00355">
    <property type="entry name" value="ZnF_C2H2"/>
    <property type="match status" value="2"/>
</dbReference>
<dbReference type="AlphaFoldDB" id="A0A9P4PZ41"/>
<feature type="region of interest" description="Disordered" evidence="1">
    <location>
        <begin position="231"/>
        <end position="295"/>
    </location>
</feature>
<protein>
    <recommendedName>
        <fullName evidence="2">C2H2-type domain-containing protein</fullName>
    </recommendedName>
</protein>
<dbReference type="Proteomes" id="UP000799441">
    <property type="component" value="Unassembled WGS sequence"/>
</dbReference>
<comment type="caution">
    <text evidence="3">The sequence shown here is derived from an EMBL/GenBank/DDBJ whole genome shotgun (WGS) entry which is preliminary data.</text>
</comment>
<feature type="compositionally biased region" description="Polar residues" evidence="1">
    <location>
        <begin position="38"/>
        <end position="49"/>
    </location>
</feature>
<evidence type="ECO:0000256" key="1">
    <source>
        <dbReference type="SAM" id="MobiDB-lite"/>
    </source>
</evidence>